<name>A0A0C3IKN3_PISTI</name>
<dbReference type="InParanoid" id="A0A0C3IKN3"/>
<dbReference type="AlphaFoldDB" id="A0A0C3IKN3"/>
<evidence type="ECO:0000313" key="1">
    <source>
        <dbReference type="EMBL" id="KIN97522.1"/>
    </source>
</evidence>
<evidence type="ECO:0000313" key="2">
    <source>
        <dbReference type="Proteomes" id="UP000054217"/>
    </source>
</evidence>
<sequence>MRQEPPPEYRDVIGLKEEIADLVGKVDAIDKQFLQIRGALSETILDSNDQFKKIRESYIQLVWKSRETAAKASAVTKDFCGDLLTHLLEADITNDEKVKELEAVIEYWQGSGEIDSQMGQDFDSLCDALGDFSTTIRKRLEDAQAAERALKPEIDELNKEIARCESGSSRAPTNLPLPSSVLPFATLAADAYQRMRQSCQQNGIPSTLYMALRVSILASKSILRGSPGGAIEVSTSLKEGTANLLHLLEAPGGVGRAKDALMLQLSARLDALRTTQCAIDKSAAILKDVDNLTSNTSALSSQFTCLSDVYNLLTKESLELVDLMNADPPGMDYNLKVSALRITYSPLGVALDTFARV</sequence>
<gene>
    <name evidence="1" type="ORF">M404DRAFT_892558</name>
</gene>
<proteinExistence type="predicted"/>
<organism evidence="1 2">
    <name type="scientific">Pisolithus tinctorius Marx 270</name>
    <dbReference type="NCBI Taxonomy" id="870435"/>
    <lineage>
        <taxon>Eukaryota</taxon>
        <taxon>Fungi</taxon>
        <taxon>Dikarya</taxon>
        <taxon>Basidiomycota</taxon>
        <taxon>Agaricomycotina</taxon>
        <taxon>Agaricomycetes</taxon>
        <taxon>Agaricomycetidae</taxon>
        <taxon>Boletales</taxon>
        <taxon>Sclerodermatineae</taxon>
        <taxon>Pisolithaceae</taxon>
        <taxon>Pisolithus</taxon>
    </lineage>
</organism>
<protein>
    <submittedName>
        <fullName evidence="1">Uncharacterized protein</fullName>
    </submittedName>
</protein>
<reference evidence="1 2" key="1">
    <citation type="submission" date="2014-04" db="EMBL/GenBank/DDBJ databases">
        <authorList>
            <consortium name="DOE Joint Genome Institute"/>
            <person name="Kuo A."/>
            <person name="Kohler A."/>
            <person name="Costa M.D."/>
            <person name="Nagy L.G."/>
            <person name="Floudas D."/>
            <person name="Copeland A."/>
            <person name="Barry K.W."/>
            <person name="Cichocki N."/>
            <person name="Veneault-Fourrey C."/>
            <person name="LaButti K."/>
            <person name="Lindquist E.A."/>
            <person name="Lipzen A."/>
            <person name="Lundell T."/>
            <person name="Morin E."/>
            <person name="Murat C."/>
            <person name="Sun H."/>
            <person name="Tunlid A."/>
            <person name="Henrissat B."/>
            <person name="Grigoriev I.V."/>
            <person name="Hibbett D.S."/>
            <person name="Martin F."/>
            <person name="Nordberg H.P."/>
            <person name="Cantor M.N."/>
            <person name="Hua S.X."/>
        </authorList>
    </citation>
    <scope>NUCLEOTIDE SEQUENCE [LARGE SCALE GENOMIC DNA]</scope>
    <source>
        <strain evidence="1 2">Marx 270</strain>
    </source>
</reference>
<dbReference type="Proteomes" id="UP000054217">
    <property type="component" value="Unassembled WGS sequence"/>
</dbReference>
<dbReference type="OrthoDB" id="2673102at2759"/>
<reference evidence="2" key="2">
    <citation type="submission" date="2015-01" db="EMBL/GenBank/DDBJ databases">
        <title>Evolutionary Origins and Diversification of the Mycorrhizal Mutualists.</title>
        <authorList>
            <consortium name="DOE Joint Genome Institute"/>
            <consortium name="Mycorrhizal Genomics Consortium"/>
            <person name="Kohler A."/>
            <person name="Kuo A."/>
            <person name="Nagy L.G."/>
            <person name="Floudas D."/>
            <person name="Copeland A."/>
            <person name="Barry K.W."/>
            <person name="Cichocki N."/>
            <person name="Veneault-Fourrey C."/>
            <person name="LaButti K."/>
            <person name="Lindquist E.A."/>
            <person name="Lipzen A."/>
            <person name="Lundell T."/>
            <person name="Morin E."/>
            <person name="Murat C."/>
            <person name="Riley R."/>
            <person name="Ohm R."/>
            <person name="Sun H."/>
            <person name="Tunlid A."/>
            <person name="Henrissat B."/>
            <person name="Grigoriev I.V."/>
            <person name="Hibbett D.S."/>
            <person name="Martin F."/>
        </authorList>
    </citation>
    <scope>NUCLEOTIDE SEQUENCE [LARGE SCALE GENOMIC DNA]</scope>
    <source>
        <strain evidence="2">Marx 270</strain>
    </source>
</reference>
<keyword evidence="2" id="KW-1185">Reference proteome</keyword>
<accession>A0A0C3IKN3</accession>
<dbReference type="EMBL" id="KN832028">
    <property type="protein sequence ID" value="KIN97522.1"/>
    <property type="molecule type" value="Genomic_DNA"/>
</dbReference>
<dbReference type="HOGENOM" id="CLU_799547_0_0_1"/>